<reference evidence="3 4" key="1">
    <citation type="submission" date="2019-02" db="EMBL/GenBank/DDBJ databases">
        <title>Deep-cultivation of Planctomycetes and their phenomic and genomic characterization uncovers novel biology.</title>
        <authorList>
            <person name="Wiegand S."/>
            <person name="Jogler M."/>
            <person name="Boedeker C."/>
            <person name="Pinto D."/>
            <person name="Vollmers J."/>
            <person name="Rivas-Marin E."/>
            <person name="Kohn T."/>
            <person name="Peeters S.H."/>
            <person name="Heuer A."/>
            <person name="Rast P."/>
            <person name="Oberbeckmann S."/>
            <person name="Bunk B."/>
            <person name="Jeske O."/>
            <person name="Meyerdierks A."/>
            <person name="Storesund J.E."/>
            <person name="Kallscheuer N."/>
            <person name="Luecker S."/>
            <person name="Lage O.M."/>
            <person name="Pohl T."/>
            <person name="Merkel B.J."/>
            <person name="Hornburger P."/>
            <person name="Mueller R.-W."/>
            <person name="Bruemmer F."/>
            <person name="Labrenz M."/>
            <person name="Spormann A.M."/>
            <person name="Op Den Camp H."/>
            <person name="Overmann J."/>
            <person name="Amann R."/>
            <person name="Jetten M.S.M."/>
            <person name="Mascher T."/>
            <person name="Medema M.H."/>
            <person name="Devos D.P."/>
            <person name="Kaster A.-K."/>
            <person name="Ovreas L."/>
            <person name="Rohde M."/>
            <person name="Galperin M.Y."/>
            <person name="Jogler C."/>
        </authorList>
    </citation>
    <scope>NUCLEOTIDE SEQUENCE [LARGE SCALE GENOMIC DNA]</scope>
    <source>
        <strain evidence="3 4">Pla108</strain>
    </source>
</reference>
<dbReference type="GO" id="GO:0000272">
    <property type="term" value="P:polysaccharide catabolic process"/>
    <property type="evidence" value="ECO:0007669"/>
    <property type="project" value="InterPro"/>
</dbReference>
<name>A0A5C6AFB1_9BACT</name>
<sequence>MRRLLPLFAPFVRGVLVLVLYAIAPAVAQPRVGWQADLATHYHGVSGLVTVVDAHTLRVDNLYFDGAGIDVYFYLGAENTTAAFTAGLEIGPQLLGIAFDGGSLTLDLPSGETIEGWNAISVWCTEVPVSFGDAVFAAPPAPPGDYNGDGAIDAADYTVWRDTENQSGAGLAADGDNNGVVNTLDYTVWANHYSGPAATAVPEPTGLAILIGSLVAYRFAPRRRIKGPWAVIKQ</sequence>
<dbReference type="PANTHER" id="PTHR24036">
    <property type="entry name" value="SKELETOR-RELATED"/>
    <property type="match status" value="1"/>
</dbReference>
<dbReference type="Gene3D" id="1.10.1330.10">
    <property type="entry name" value="Dockerin domain"/>
    <property type="match status" value="1"/>
</dbReference>
<dbReference type="AlphaFoldDB" id="A0A5C6AFB1"/>
<evidence type="ECO:0000256" key="1">
    <source>
        <dbReference type="ARBA" id="ARBA00022737"/>
    </source>
</evidence>
<dbReference type="Pfam" id="PF10517">
    <property type="entry name" value="DM13"/>
    <property type="match status" value="1"/>
</dbReference>
<keyword evidence="1" id="KW-0677">Repeat</keyword>
<organism evidence="3 4">
    <name type="scientific">Botrimarina colliarenosi</name>
    <dbReference type="NCBI Taxonomy" id="2528001"/>
    <lineage>
        <taxon>Bacteria</taxon>
        <taxon>Pseudomonadati</taxon>
        <taxon>Planctomycetota</taxon>
        <taxon>Planctomycetia</taxon>
        <taxon>Pirellulales</taxon>
        <taxon>Lacipirellulaceae</taxon>
        <taxon>Botrimarina</taxon>
    </lineage>
</organism>
<evidence type="ECO:0000313" key="4">
    <source>
        <dbReference type="Proteomes" id="UP000317421"/>
    </source>
</evidence>
<dbReference type="PANTHER" id="PTHR24036:SF5">
    <property type="entry name" value="THROMBOMODULIN"/>
    <property type="match status" value="1"/>
</dbReference>
<feature type="domain" description="DM13" evidence="2">
    <location>
        <begin position="32"/>
        <end position="137"/>
    </location>
</feature>
<proteinExistence type="predicted"/>
<dbReference type="RefSeq" id="WP_146444989.1">
    <property type="nucleotide sequence ID" value="NZ_SJPR01000002.1"/>
</dbReference>
<dbReference type="OrthoDB" id="279326at2"/>
<protein>
    <submittedName>
        <fullName evidence="3">Electron transfer DM13</fullName>
    </submittedName>
</protein>
<dbReference type="InterPro" id="IPR019545">
    <property type="entry name" value="DM13_domain"/>
</dbReference>
<evidence type="ECO:0000313" key="3">
    <source>
        <dbReference type="EMBL" id="TWT98107.1"/>
    </source>
</evidence>
<dbReference type="Proteomes" id="UP000317421">
    <property type="component" value="Unassembled WGS sequence"/>
</dbReference>
<keyword evidence="4" id="KW-1185">Reference proteome</keyword>
<dbReference type="SMART" id="SM00686">
    <property type="entry name" value="DM13"/>
    <property type="match status" value="1"/>
</dbReference>
<accession>A0A5C6AFB1</accession>
<dbReference type="InterPro" id="IPR052126">
    <property type="entry name" value="Spindle_Org/Thrombomodulin"/>
</dbReference>
<dbReference type="PROSITE" id="PS51549">
    <property type="entry name" value="DM13"/>
    <property type="match status" value="1"/>
</dbReference>
<dbReference type="SUPFAM" id="SSF63446">
    <property type="entry name" value="Type I dockerin domain"/>
    <property type="match status" value="1"/>
</dbReference>
<dbReference type="EMBL" id="SJPR01000002">
    <property type="protein sequence ID" value="TWT98107.1"/>
    <property type="molecule type" value="Genomic_DNA"/>
</dbReference>
<gene>
    <name evidence="3" type="ORF">Pla108_22640</name>
</gene>
<comment type="caution">
    <text evidence="3">The sequence shown here is derived from an EMBL/GenBank/DDBJ whole genome shotgun (WGS) entry which is preliminary data.</text>
</comment>
<dbReference type="InterPro" id="IPR036439">
    <property type="entry name" value="Dockerin_dom_sf"/>
</dbReference>
<evidence type="ECO:0000259" key="2">
    <source>
        <dbReference type="PROSITE" id="PS51549"/>
    </source>
</evidence>